<keyword evidence="1 3" id="KW-0732">Signal</keyword>
<dbReference type="Gene3D" id="2.60.40.1240">
    <property type="match status" value="1"/>
</dbReference>
<feature type="signal peptide" evidence="3">
    <location>
        <begin position="1"/>
        <end position="22"/>
    </location>
</feature>
<evidence type="ECO:0000313" key="5">
    <source>
        <dbReference type="Proteomes" id="UP000245514"/>
    </source>
</evidence>
<organism evidence="4 5">
    <name type="scientific">Pseudoglutamicibacter cumminsii</name>
    <dbReference type="NCBI Taxonomy" id="156979"/>
    <lineage>
        <taxon>Bacteria</taxon>
        <taxon>Bacillati</taxon>
        <taxon>Actinomycetota</taxon>
        <taxon>Actinomycetes</taxon>
        <taxon>Micrococcales</taxon>
        <taxon>Micrococcaceae</taxon>
        <taxon>Pseudoglutamicibacter</taxon>
    </lineage>
</organism>
<comment type="caution">
    <text evidence="4">The sequence shown here is derived from an EMBL/GenBank/DDBJ whole genome shotgun (WGS) entry which is preliminary data.</text>
</comment>
<keyword evidence="5" id="KW-1185">Reference proteome</keyword>
<dbReference type="PROSITE" id="PS51257">
    <property type="entry name" value="PROKAR_LIPOPROTEIN"/>
    <property type="match status" value="1"/>
</dbReference>
<sequence>MKRFPVLMLVGLLGLTACSSTAPEHVPASDNPSAEAEAPQGSEETQSAEEKTQKKKLTVPFGDTYKWPHGHEITVGKPEEFTISNEFTREMFEGKTVKLKVTHVNNSEEPYEASDVVYSATSGGKAAEEVFATEDDIDMPMVEITPGDSLTYYIGFQVEDPKDLTLKVLPEDYSSMDVIEPGRFSTRAE</sequence>
<gene>
    <name evidence="4" type="ORF">CAY35_05610</name>
</gene>
<reference evidence="4 5" key="1">
    <citation type="submission" date="2018-05" db="EMBL/GenBank/DDBJ databases">
        <title>Draft Genome Sequence of Arthrobacter cumminsii IME1328, Isolated from a Patient Who Suffered from Foot Ulcers in China.</title>
        <authorList>
            <person name="Li M."/>
            <person name="Jiang Z."/>
            <person name="Sun Q."/>
            <person name="Tong Y."/>
        </authorList>
    </citation>
    <scope>NUCLEOTIDE SEQUENCE [LARGE SCALE GENOMIC DNA]</scope>
    <source>
        <strain evidence="4 5">IME1328</strain>
    </source>
</reference>
<feature type="region of interest" description="Disordered" evidence="2">
    <location>
        <begin position="21"/>
        <end position="55"/>
    </location>
</feature>
<proteinExistence type="predicted"/>
<protein>
    <recommendedName>
        <fullName evidence="6">DUF4352 domain-containing protein</fullName>
    </recommendedName>
</protein>
<dbReference type="InterPro" id="IPR029050">
    <property type="entry name" value="Immunoprotect_excell_Ig-like"/>
</dbReference>
<evidence type="ECO:0000256" key="3">
    <source>
        <dbReference type="SAM" id="SignalP"/>
    </source>
</evidence>
<evidence type="ECO:0000256" key="2">
    <source>
        <dbReference type="SAM" id="MobiDB-lite"/>
    </source>
</evidence>
<feature type="chain" id="PRO_5045147273" description="DUF4352 domain-containing protein" evidence="3">
    <location>
        <begin position="23"/>
        <end position="189"/>
    </location>
</feature>
<dbReference type="EMBL" id="QFWG01000006">
    <property type="protein sequence ID" value="PWI27688.1"/>
    <property type="molecule type" value="Genomic_DNA"/>
</dbReference>
<evidence type="ECO:0008006" key="6">
    <source>
        <dbReference type="Google" id="ProtNLM"/>
    </source>
</evidence>
<dbReference type="Proteomes" id="UP000245514">
    <property type="component" value="Unassembled WGS sequence"/>
</dbReference>
<dbReference type="RefSeq" id="WP_109303701.1">
    <property type="nucleotide sequence ID" value="NZ_QFWG01000006.1"/>
</dbReference>
<name>A0ABX5L5B4_9MICC</name>
<evidence type="ECO:0000256" key="1">
    <source>
        <dbReference type="ARBA" id="ARBA00022729"/>
    </source>
</evidence>
<evidence type="ECO:0000313" key="4">
    <source>
        <dbReference type="EMBL" id="PWI27688.1"/>
    </source>
</evidence>
<accession>A0ABX5L5B4</accession>